<dbReference type="Gramene" id="OMO88278">
    <property type="protein sequence ID" value="OMO88278"/>
    <property type="gene ID" value="CCACVL1_08491"/>
</dbReference>
<dbReference type="Proteomes" id="UP000188268">
    <property type="component" value="Unassembled WGS sequence"/>
</dbReference>
<dbReference type="AlphaFoldDB" id="A0A1R3J0C3"/>
<comment type="caution">
    <text evidence="1">The sequence shown here is derived from an EMBL/GenBank/DDBJ whole genome shotgun (WGS) entry which is preliminary data.</text>
</comment>
<evidence type="ECO:0000313" key="2">
    <source>
        <dbReference type="Proteomes" id="UP000188268"/>
    </source>
</evidence>
<sequence length="36" mass="4095">MTRKHKADLHHCLAHSKSEIASLIASLDKLSFSFDR</sequence>
<proteinExistence type="predicted"/>
<reference evidence="1 2" key="1">
    <citation type="submission" date="2013-09" db="EMBL/GenBank/DDBJ databases">
        <title>Corchorus capsularis genome sequencing.</title>
        <authorList>
            <person name="Alam M."/>
            <person name="Haque M.S."/>
            <person name="Islam M.S."/>
            <person name="Emdad E.M."/>
            <person name="Islam M.M."/>
            <person name="Ahmed B."/>
            <person name="Halim A."/>
            <person name="Hossen Q.M.M."/>
            <person name="Hossain M.Z."/>
            <person name="Ahmed R."/>
            <person name="Khan M.M."/>
            <person name="Islam R."/>
            <person name="Rashid M.M."/>
            <person name="Khan S.A."/>
            <person name="Rahman M.S."/>
            <person name="Alam M."/>
        </authorList>
    </citation>
    <scope>NUCLEOTIDE SEQUENCE [LARGE SCALE GENOMIC DNA]</scope>
    <source>
        <strain evidence="2">cv. CVL-1</strain>
        <tissue evidence="1">Whole seedling</tissue>
    </source>
</reference>
<evidence type="ECO:0000313" key="1">
    <source>
        <dbReference type="EMBL" id="OMO88278.1"/>
    </source>
</evidence>
<dbReference type="EMBL" id="AWWV01009035">
    <property type="protein sequence ID" value="OMO88278.1"/>
    <property type="molecule type" value="Genomic_DNA"/>
</dbReference>
<keyword evidence="2" id="KW-1185">Reference proteome</keyword>
<accession>A0A1R3J0C3</accession>
<organism evidence="1 2">
    <name type="scientific">Corchorus capsularis</name>
    <name type="common">Jute</name>
    <dbReference type="NCBI Taxonomy" id="210143"/>
    <lineage>
        <taxon>Eukaryota</taxon>
        <taxon>Viridiplantae</taxon>
        <taxon>Streptophyta</taxon>
        <taxon>Embryophyta</taxon>
        <taxon>Tracheophyta</taxon>
        <taxon>Spermatophyta</taxon>
        <taxon>Magnoliopsida</taxon>
        <taxon>eudicotyledons</taxon>
        <taxon>Gunneridae</taxon>
        <taxon>Pentapetalae</taxon>
        <taxon>rosids</taxon>
        <taxon>malvids</taxon>
        <taxon>Malvales</taxon>
        <taxon>Malvaceae</taxon>
        <taxon>Grewioideae</taxon>
        <taxon>Apeibeae</taxon>
        <taxon>Corchorus</taxon>
    </lineage>
</organism>
<feature type="non-terminal residue" evidence="1">
    <location>
        <position position="36"/>
    </location>
</feature>
<gene>
    <name evidence="1" type="ORF">CCACVL1_08491</name>
</gene>
<name>A0A1R3J0C3_COCAP</name>
<protein>
    <submittedName>
        <fullName evidence="1">Uncharacterized protein</fullName>
    </submittedName>
</protein>